<name>A0ABW4HX76_9BACI</name>
<organism evidence="2 3">
    <name type="scientific">Oceanobacillus luteolus</name>
    <dbReference type="NCBI Taxonomy" id="1274358"/>
    <lineage>
        <taxon>Bacteria</taxon>
        <taxon>Bacillati</taxon>
        <taxon>Bacillota</taxon>
        <taxon>Bacilli</taxon>
        <taxon>Bacillales</taxon>
        <taxon>Bacillaceae</taxon>
        <taxon>Oceanobacillus</taxon>
    </lineage>
</organism>
<dbReference type="RefSeq" id="WP_379599243.1">
    <property type="nucleotide sequence ID" value="NZ_JBHUDE010000163.1"/>
</dbReference>
<evidence type="ECO:0000256" key="1">
    <source>
        <dbReference type="SAM" id="MobiDB-lite"/>
    </source>
</evidence>
<feature type="region of interest" description="Disordered" evidence="1">
    <location>
        <begin position="29"/>
        <end position="58"/>
    </location>
</feature>
<dbReference type="Proteomes" id="UP001597221">
    <property type="component" value="Unassembled WGS sequence"/>
</dbReference>
<sequence length="307" mass="35861">MGNIIFFALLGMAMYIIIQKTNGRPIFPTFNSDEGNSKQPIKYKKNNPKKKEKDLPIDEEPNPFKEFIGDVKEIKHHMLRYHDNTFVMFAEVEPVNYFLLSQSEQEAIDVTFETWLAQTNYNVQFYLQNRYIDLSEPITKMQESMRNAENLHPNTIAYGESMVEDLLAWQYNSPIYETKRYLLFTHKINTAEITADNEEELEEKIVDKAFGELHRRLIAAKNQLNNARMEVQLLTNEGIADVLYHAFNRRRAVKNRFKDFGEQEMLASYVTADQDEIRVELVKEAINNEKEKEAVSAKEEVPKTGTE</sequence>
<protein>
    <recommendedName>
        <fullName evidence="4">PXO1-76</fullName>
    </recommendedName>
</protein>
<proteinExistence type="predicted"/>
<evidence type="ECO:0000313" key="2">
    <source>
        <dbReference type="EMBL" id="MFD1609772.1"/>
    </source>
</evidence>
<evidence type="ECO:0008006" key="4">
    <source>
        <dbReference type="Google" id="ProtNLM"/>
    </source>
</evidence>
<keyword evidence="3" id="KW-1185">Reference proteome</keyword>
<accession>A0ABW4HX76</accession>
<gene>
    <name evidence="2" type="ORF">ACFSBH_19320</name>
</gene>
<comment type="caution">
    <text evidence="2">The sequence shown here is derived from an EMBL/GenBank/DDBJ whole genome shotgun (WGS) entry which is preliminary data.</text>
</comment>
<reference evidence="3" key="1">
    <citation type="journal article" date="2019" name="Int. J. Syst. Evol. Microbiol.">
        <title>The Global Catalogue of Microorganisms (GCM) 10K type strain sequencing project: providing services to taxonomists for standard genome sequencing and annotation.</title>
        <authorList>
            <consortium name="The Broad Institute Genomics Platform"/>
            <consortium name="The Broad Institute Genome Sequencing Center for Infectious Disease"/>
            <person name="Wu L."/>
            <person name="Ma J."/>
        </authorList>
    </citation>
    <scope>NUCLEOTIDE SEQUENCE [LARGE SCALE GENOMIC DNA]</scope>
    <source>
        <strain evidence="3">CGMCC 1.12376</strain>
    </source>
</reference>
<evidence type="ECO:0000313" key="3">
    <source>
        <dbReference type="Proteomes" id="UP001597221"/>
    </source>
</evidence>
<dbReference type="EMBL" id="JBHUDE010000163">
    <property type="protein sequence ID" value="MFD1609772.1"/>
    <property type="molecule type" value="Genomic_DNA"/>
</dbReference>